<feature type="compositionally biased region" description="Low complexity" evidence="1">
    <location>
        <begin position="13"/>
        <end position="22"/>
    </location>
</feature>
<gene>
    <name evidence="2" type="ORF">CCAP1982_LOCUS10969</name>
</gene>
<sequence length="540" mass="58323">MESQSITIVKHPNNNNHADNQNLLNNQSQQTTSLSNNNLAVTAQPFTPASNNNNGNNTNNNMPLQQTSNAMSPAQSFTPVPAAAAAPIHGVAATPTGHPIYNQAMHSPNMFVPAPGVHQTGPMYATMMPAQIPSNVYVNNVTANVNLHGWAHTVPTYIPGGAPHYIQGDVPPDQNPSVMQAAPLMPVALAPTNAALVAAGSNGNPTAQGGNMNSRGTRRGRGRGGSGGSRRSDYNNQRHPQPEGSPAPQPQMVQTPEQMSQQQQQHQQQLQQIDPSGQLMTSGPASYAAQPQYAHPPAYAAYQYQTYFAAQNPMLHPAQAAQQATGTPLYVSHMPMYNAHPVYNYMGSPFVYPPVINPPEYQFMPGEDGQCDERQNAEGMVAPMWHAQPIYADEYGMNPEMHGAGDEMNHNASSMGSGDTPSMLSPNYAIYDPQMHEVQQHMGMMHIYDETQMAQMQGLHPEGPVTQLEDEINECGTQPGAIQMVPSGALIAAGPIQLSNETQIIHHSHTQHQSQHIMHNTTTVVEMKAQQTSANEEISD</sequence>
<dbReference type="AlphaFoldDB" id="A0A811UU41"/>
<feature type="compositionally biased region" description="Low complexity" evidence="1">
    <location>
        <begin position="51"/>
        <end position="61"/>
    </location>
</feature>
<dbReference type="OrthoDB" id="429671at2759"/>
<reference evidence="2" key="1">
    <citation type="submission" date="2020-11" db="EMBL/GenBank/DDBJ databases">
        <authorList>
            <person name="Whitehead M."/>
        </authorList>
    </citation>
    <scope>NUCLEOTIDE SEQUENCE</scope>
    <source>
        <strain evidence="2">EGII</strain>
    </source>
</reference>
<dbReference type="Proteomes" id="UP000606786">
    <property type="component" value="Unassembled WGS sequence"/>
</dbReference>
<evidence type="ECO:0000313" key="3">
    <source>
        <dbReference type="Proteomes" id="UP000606786"/>
    </source>
</evidence>
<keyword evidence="3" id="KW-1185">Reference proteome</keyword>
<feature type="region of interest" description="Disordered" evidence="1">
    <location>
        <begin position="199"/>
        <end position="288"/>
    </location>
</feature>
<feature type="compositionally biased region" description="Low complexity" evidence="1">
    <location>
        <begin position="251"/>
        <end position="272"/>
    </location>
</feature>
<evidence type="ECO:0000256" key="1">
    <source>
        <dbReference type="SAM" id="MobiDB-lite"/>
    </source>
</evidence>
<dbReference type="EMBL" id="CAJHJT010000034">
    <property type="protein sequence ID" value="CAD7002480.1"/>
    <property type="molecule type" value="Genomic_DNA"/>
</dbReference>
<feature type="compositionally biased region" description="Polar residues" evidence="1">
    <location>
        <begin position="201"/>
        <end position="213"/>
    </location>
</feature>
<evidence type="ECO:0000313" key="2">
    <source>
        <dbReference type="EMBL" id="CAD7002480.1"/>
    </source>
</evidence>
<organism evidence="2 3">
    <name type="scientific">Ceratitis capitata</name>
    <name type="common">Mediterranean fruit fly</name>
    <name type="synonym">Tephritis capitata</name>
    <dbReference type="NCBI Taxonomy" id="7213"/>
    <lineage>
        <taxon>Eukaryota</taxon>
        <taxon>Metazoa</taxon>
        <taxon>Ecdysozoa</taxon>
        <taxon>Arthropoda</taxon>
        <taxon>Hexapoda</taxon>
        <taxon>Insecta</taxon>
        <taxon>Pterygota</taxon>
        <taxon>Neoptera</taxon>
        <taxon>Endopterygota</taxon>
        <taxon>Diptera</taxon>
        <taxon>Brachycera</taxon>
        <taxon>Muscomorpha</taxon>
        <taxon>Tephritoidea</taxon>
        <taxon>Tephritidae</taxon>
        <taxon>Ceratitis</taxon>
        <taxon>Ceratitis</taxon>
    </lineage>
</organism>
<feature type="compositionally biased region" description="Polar residues" evidence="1">
    <location>
        <begin position="273"/>
        <end position="283"/>
    </location>
</feature>
<protein>
    <submittedName>
        <fullName evidence="2">(Mediterranean fruit fly) hypothetical protein</fullName>
    </submittedName>
</protein>
<proteinExistence type="predicted"/>
<feature type="region of interest" description="Disordered" evidence="1">
    <location>
        <begin position="43"/>
        <end position="75"/>
    </location>
</feature>
<feature type="compositionally biased region" description="Polar residues" evidence="1">
    <location>
        <begin position="62"/>
        <end position="75"/>
    </location>
</feature>
<accession>A0A811UU41</accession>
<comment type="caution">
    <text evidence="2">The sequence shown here is derived from an EMBL/GenBank/DDBJ whole genome shotgun (WGS) entry which is preliminary data.</text>
</comment>
<name>A0A811UU41_CERCA</name>
<feature type="region of interest" description="Disordered" evidence="1">
    <location>
        <begin position="1"/>
        <end position="22"/>
    </location>
</feature>